<keyword evidence="2" id="KW-1185">Reference proteome</keyword>
<organism evidence="1 2">
    <name type="scientific">Paramecium pentaurelia</name>
    <dbReference type="NCBI Taxonomy" id="43138"/>
    <lineage>
        <taxon>Eukaryota</taxon>
        <taxon>Sar</taxon>
        <taxon>Alveolata</taxon>
        <taxon>Ciliophora</taxon>
        <taxon>Intramacronucleata</taxon>
        <taxon>Oligohymenophorea</taxon>
        <taxon>Peniculida</taxon>
        <taxon>Parameciidae</taxon>
        <taxon>Paramecium</taxon>
    </lineage>
</organism>
<dbReference type="EMBL" id="CAJJDO010000153">
    <property type="protein sequence ID" value="CAD8209211.1"/>
    <property type="molecule type" value="Genomic_DNA"/>
</dbReference>
<dbReference type="AlphaFoldDB" id="A0A8S1Y6U7"/>
<evidence type="ECO:0000313" key="2">
    <source>
        <dbReference type="Proteomes" id="UP000689195"/>
    </source>
</evidence>
<protein>
    <submittedName>
        <fullName evidence="1">Uncharacterized protein</fullName>
    </submittedName>
</protein>
<proteinExistence type="predicted"/>
<reference evidence="1" key="1">
    <citation type="submission" date="2021-01" db="EMBL/GenBank/DDBJ databases">
        <authorList>
            <consortium name="Genoscope - CEA"/>
            <person name="William W."/>
        </authorList>
    </citation>
    <scope>NUCLEOTIDE SEQUENCE</scope>
</reference>
<name>A0A8S1Y6U7_9CILI</name>
<evidence type="ECO:0000313" key="1">
    <source>
        <dbReference type="EMBL" id="CAD8209211.1"/>
    </source>
</evidence>
<gene>
    <name evidence="1" type="ORF">PPENT_87.1.T1530121</name>
</gene>
<comment type="caution">
    <text evidence="1">The sequence shown here is derived from an EMBL/GenBank/DDBJ whole genome shotgun (WGS) entry which is preliminary data.</text>
</comment>
<accession>A0A8S1Y6U7</accession>
<dbReference type="Proteomes" id="UP000689195">
    <property type="component" value="Unassembled WGS sequence"/>
</dbReference>
<sequence>MLQDLQDLLRSSDISLSSNNSCDSSKDRTDQKFLQIADEFQDKYDNNKDDEDYIFKINVKIVALNVQVHKVVQFVNPKNISILDNEWINVQNTQKYLELIAQAFLILFQKITIQGLNNQQENFMIYQQQKALRIQYFSLFHHIIHLISKKMMLFIITTFQIKEYLEDHQYEVMLNLNLQKVGQKSFNLLEYF</sequence>